<keyword evidence="4 6" id="KW-1133">Transmembrane helix</keyword>
<feature type="transmembrane region" description="Helical" evidence="6">
    <location>
        <begin position="6"/>
        <end position="33"/>
    </location>
</feature>
<dbReference type="EMBL" id="AOSG01000038">
    <property type="protein sequence ID" value="EOR71404.1"/>
    <property type="molecule type" value="Genomic_DNA"/>
</dbReference>
<feature type="transmembrane region" description="Helical" evidence="6">
    <location>
        <begin position="74"/>
        <end position="102"/>
    </location>
</feature>
<evidence type="ECO:0000256" key="5">
    <source>
        <dbReference type="ARBA" id="ARBA00023136"/>
    </source>
</evidence>
<evidence type="ECO:0000256" key="3">
    <source>
        <dbReference type="ARBA" id="ARBA00022692"/>
    </source>
</evidence>
<dbReference type="InterPro" id="IPR051790">
    <property type="entry name" value="Cytochrome_c-biogenesis_DsbD"/>
</dbReference>
<dbReference type="RefSeq" id="WP_011291953.1">
    <property type="nucleotide sequence ID" value="NZ_AOSG01000038.1"/>
</dbReference>
<accession>A0A9P2WQV8</accession>
<comment type="caution">
    <text evidence="8">The sequence shown here is derived from an EMBL/GenBank/DDBJ whole genome shotgun (WGS) entry which is preliminary data.</text>
</comment>
<feature type="transmembrane region" description="Helical" evidence="6">
    <location>
        <begin position="251"/>
        <end position="270"/>
    </location>
</feature>
<dbReference type="GO" id="GO:0016020">
    <property type="term" value="C:membrane"/>
    <property type="evidence" value="ECO:0007669"/>
    <property type="project" value="UniProtKB-SubCell"/>
</dbReference>
<gene>
    <name evidence="8" type="ORF">TM51_07956</name>
</gene>
<organism evidence="8 9">
    <name type="scientific">Thermobifida fusca TM51</name>
    <dbReference type="NCBI Taxonomy" id="1169414"/>
    <lineage>
        <taxon>Bacteria</taxon>
        <taxon>Bacillati</taxon>
        <taxon>Actinomycetota</taxon>
        <taxon>Actinomycetes</taxon>
        <taxon>Streptosporangiales</taxon>
        <taxon>Nocardiopsidaceae</taxon>
        <taxon>Thermobifida</taxon>
    </lineage>
</organism>
<feature type="transmembrane region" description="Helical" evidence="6">
    <location>
        <begin position="114"/>
        <end position="139"/>
    </location>
</feature>
<dbReference type="Pfam" id="PF02683">
    <property type="entry name" value="DsbD_TM"/>
    <property type="match status" value="1"/>
</dbReference>
<keyword evidence="9" id="KW-1185">Reference proteome</keyword>
<feature type="domain" description="Cytochrome C biogenesis protein transmembrane" evidence="7">
    <location>
        <begin position="6"/>
        <end position="175"/>
    </location>
</feature>
<comment type="subcellular location">
    <subcellularLocation>
        <location evidence="1">Membrane</location>
        <topology evidence="1">Multi-pass membrane protein</topology>
    </subcellularLocation>
</comment>
<evidence type="ECO:0000313" key="8">
    <source>
        <dbReference type="EMBL" id="EOR71404.1"/>
    </source>
</evidence>
<evidence type="ECO:0000256" key="4">
    <source>
        <dbReference type="ARBA" id="ARBA00022989"/>
    </source>
</evidence>
<dbReference type="Proteomes" id="UP000014184">
    <property type="component" value="Unassembled WGS sequence"/>
</dbReference>
<name>A0A9P2WQV8_THEFU</name>
<dbReference type="InterPro" id="IPR003834">
    <property type="entry name" value="Cyt_c_assmbl_TM_dom"/>
</dbReference>
<dbReference type="GO" id="GO:0017004">
    <property type="term" value="P:cytochrome complex assembly"/>
    <property type="evidence" value="ECO:0007669"/>
    <property type="project" value="InterPro"/>
</dbReference>
<evidence type="ECO:0000256" key="6">
    <source>
        <dbReference type="SAM" id="Phobius"/>
    </source>
</evidence>
<evidence type="ECO:0000256" key="2">
    <source>
        <dbReference type="ARBA" id="ARBA00006143"/>
    </source>
</evidence>
<dbReference type="PANTHER" id="PTHR31272">
    <property type="entry name" value="CYTOCHROME C-TYPE BIOGENESIS PROTEIN HI_1454-RELATED"/>
    <property type="match status" value="1"/>
</dbReference>
<reference evidence="8 9" key="1">
    <citation type="journal article" date="2013" name="Genome Announc.">
        <title>Draft Genome Sequence of the Lignocellulose Decomposer Thermobifida fusca Strain TM51.</title>
        <authorList>
            <person name="Toth A."/>
            <person name="Barna T."/>
            <person name="Nagy I."/>
            <person name="Horvath B."/>
            <person name="Nagy I."/>
            <person name="Tancsics A."/>
            <person name="Kriszt B."/>
            <person name="Baka E."/>
            <person name="Fekete C."/>
            <person name="Kukolya J."/>
        </authorList>
    </citation>
    <scope>NUCLEOTIDE SEQUENCE [LARGE SCALE GENOMIC DNA]</scope>
    <source>
        <strain evidence="8 9">TM51</strain>
    </source>
</reference>
<dbReference type="AlphaFoldDB" id="A0A9P2WQV8"/>
<comment type="similarity">
    <text evidence="2">Belongs to the DsbD family.</text>
</comment>
<evidence type="ECO:0000256" key="1">
    <source>
        <dbReference type="ARBA" id="ARBA00004141"/>
    </source>
</evidence>
<keyword evidence="5 6" id="KW-0472">Membrane</keyword>
<proteinExistence type="inferred from homology"/>
<protein>
    <submittedName>
        <fullName evidence="8">Cytochrome c biogenesis protein</fullName>
    </submittedName>
</protein>
<keyword evidence="3 6" id="KW-0812">Transmembrane</keyword>
<feature type="transmembrane region" description="Helical" evidence="6">
    <location>
        <begin position="151"/>
        <end position="172"/>
    </location>
</feature>
<feature type="transmembrane region" description="Helical" evidence="6">
    <location>
        <begin position="193"/>
        <end position="216"/>
    </location>
</feature>
<feature type="transmembrane region" description="Helical" evidence="6">
    <location>
        <begin position="45"/>
        <end position="68"/>
    </location>
</feature>
<evidence type="ECO:0000259" key="7">
    <source>
        <dbReference type="Pfam" id="PF02683"/>
    </source>
</evidence>
<sequence length="285" mass="29692">MGIGYVAAFAGGALALFSPCSALLLPSFFAYAFRSPVRLLARTGVFFCGLCATLVPLGSGSALVSTLFYGHRDLLITVAGAVIIAFGVVHVVGGGWSLPFFGRWQSRVAGRTDVVSVFGLGAVYGLAGFCSGPVLGAVLTVAATGTVVQGAMVLACYALGMAAPLFVLAVVWERCGVARKSWLRGRAFTVGPLQLHSSSVVSGVLFIAIGVLFVVYDGTASLSGLAGMAWWEEVAYRAQGPLLEWDSRVDAGVAVIAVLVSGVLLLRAWVRGKEKESGGSRRLRR</sequence>
<evidence type="ECO:0000313" key="9">
    <source>
        <dbReference type="Proteomes" id="UP000014184"/>
    </source>
</evidence>
<dbReference type="PANTHER" id="PTHR31272:SF4">
    <property type="entry name" value="CYTOCHROME C-TYPE BIOGENESIS PROTEIN HI_1454-RELATED"/>
    <property type="match status" value="1"/>
</dbReference>